<dbReference type="STRING" id="1235802.C823_01462"/>
<feature type="transmembrane region" description="Helical" evidence="1">
    <location>
        <begin position="408"/>
        <end position="429"/>
    </location>
</feature>
<accession>N2B8G4</accession>
<dbReference type="PATRIC" id="fig|1235802.3.peg.1557"/>
<dbReference type="eggNOG" id="COG2064">
    <property type="taxonomic scope" value="Bacteria"/>
</dbReference>
<keyword evidence="1" id="KW-0812">Transmembrane</keyword>
<gene>
    <name evidence="2" type="ORF">C823_01462</name>
</gene>
<protein>
    <recommendedName>
        <fullName evidence="4">Type II secretion system protein GspF domain-containing protein</fullName>
    </recommendedName>
</protein>
<dbReference type="EMBL" id="AQFT01000041">
    <property type="protein sequence ID" value="EMZ33044.1"/>
    <property type="molecule type" value="Genomic_DNA"/>
</dbReference>
<organism evidence="2 3">
    <name type="scientific">Eubacterium plexicaudatum ASF492</name>
    <dbReference type="NCBI Taxonomy" id="1235802"/>
    <lineage>
        <taxon>Bacteria</taxon>
        <taxon>Bacillati</taxon>
        <taxon>Bacillota</taxon>
        <taxon>Clostridia</taxon>
        <taxon>Eubacteriales</taxon>
        <taxon>Eubacteriaceae</taxon>
        <taxon>Eubacterium</taxon>
    </lineage>
</organism>
<evidence type="ECO:0000256" key="1">
    <source>
        <dbReference type="SAM" id="Phobius"/>
    </source>
</evidence>
<dbReference type="PANTHER" id="PTHR35007">
    <property type="entry name" value="INTEGRAL MEMBRANE PROTEIN-RELATED"/>
    <property type="match status" value="1"/>
</dbReference>
<dbReference type="AlphaFoldDB" id="N2B8G4"/>
<keyword evidence="1" id="KW-1133">Transmembrane helix</keyword>
<evidence type="ECO:0000313" key="3">
    <source>
        <dbReference type="Proteomes" id="UP000012589"/>
    </source>
</evidence>
<keyword evidence="1" id="KW-0472">Membrane</keyword>
<keyword evidence="3" id="KW-1185">Reference proteome</keyword>
<comment type="caution">
    <text evidence="2">The sequence shown here is derived from an EMBL/GenBank/DDBJ whole genome shotgun (WGS) entry which is preliminary data.</text>
</comment>
<dbReference type="PANTHER" id="PTHR35007:SF2">
    <property type="entry name" value="PILUS ASSEMBLE PROTEIN"/>
    <property type="match status" value="1"/>
</dbReference>
<reference evidence="2 3" key="1">
    <citation type="journal article" date="2014" name="Genome Announc.">
        <title>Draft genome sequences of the altered schaedler flora, a defined bacterial community from gnotobiotic mice.</title>
        <authorList>
            <person name="Wannemuehler M.J."/>
            <person name="Overstreet A.M."/>
            <person name="Ward D.V."/>
            <person name="Phillips G.J."/>
        </authorList>
    </citation>
    <scope>NUCLEOTIDE SEQUENCE [LARGE SCALE GENOMIC DNA]</scope>
    <source>
        <strain evidence="2 3">ASF492</strain>
    </source>
</reference>
<dbReference type="HOGENOM" id="CLU_044047_0_0_9"/>
<sequence>MTGKIVCVAVTTVSLLFLFWFYLNKKEKNKKDAAKVIALAGCLGFLICMTESGSQRLTQDGRLMRRVAGEDTESQELQLNADGILNNYKYVLEVESQRLQGEELDQLFADAAEEAERQFIGDNLSLDCVDHAVLLPKSLQNGEIKAKWKFDPENVIDTDGELWVEETDETGVLVMVALTMSYFDEVREHSFGCFVYPKKLNRVEQLLADLQQYFEQEKEMSKNKKFIKLPLQIGGIRLRWSQKEENTYQIILLLGLAAAAVVYIQEGVREQRKEQGRKEQLLKQYPDMVGKISLLLGAGMTLSAAWERIVLNYLHKLESHQIKTEEVYEQMLHSYREMQDGVGELKVYEQFGERCGTPQYRKLSMLIIQNLRKGSSGLRQSLEKEVADAFVLRKNLAKKTGEEAGTKILFPMMLMLCIVMVIILVPAFLTLQI</sequence>
<name>N2B8G4_9FIRM</name>
<feature type="transmembrane region" description="Helical" evidence="1">
    <location>
        <begin position="35"/>
        <end position="54"/>
    </location>
</feature>
<evidence type="ECO:0008006" key="4">
    <source>
        <dbReference type="Google" id="ProtNLM"/>
    </source>
</evidence>
<feature type="transmembrane region" description="Helical" evidence="1">
    <location>
        <begin position="5"/>
        <end position="23"/>
    </location>
</feature>
<dbReference type="Proteomes" id="UP000012589">
    <property type="component" value="Unassembled WGS sequence"/>
</dbReference>
<dbReference type="OrthoDB" id="9793966at2"/>
<evidence type="ECO:0000313" key="2">
    <source>
        <dbReference type="EMBL" id="EMZ33044.1"/>
    </source>
</evidence>
<feature type="transmembrane region" description="Helical" evidence="1">
    <location>
        <begin position="247"/>
        <end position="268"/>
    </location>
</feature>
<proteinExistence type="predicted"/>